<gene>
    <name evidence="2" type="ORF">OKIOD_LOCUS14019</name>
</gene>
<dbReference type="EMBL" id="OU015567">
    <property type="protein sequence ID" value="CAG5110906.1"/>
    <property type="molecule type" value="Genomic_DNA"/>
</dbReference>
<keyword evidence="1" id="KW-1133">Transmembrane helix</keyword>
<feature type="transmembrane region" description="Helical" evidence="1">
    <location>
        <begin position="344"/>
        <end position="365"/>
    </location>
</feature>
<feature type="transmembrane region" description="Helical" evidence="1">
    <location>
        <begin position="199"/>
        <end position="220"/>
    </location>
</feature>
<dbReference type="Proteomes" id="UP001158576">
    <property type="component" value="Chromosome 2"/>
</dbReference>
<evidence type="ECO:0000313" key="3">
    <source>
        <dbReference type="Proteomes" id="UP001158576"/>
    </source>
</evidence>
<keyword evidence="1" id="KW-0812">Transmembrane</keyword>
<accession>A0ABN7T453</accession>
<evidence type="ECO:0000313" key="2">
    <source>
        <dbReference type="EMBL" id="CAG5110906.1"/>
    </source>
</evidence>
<feature type="transmembrane region" description="Helical" evidence="1">
    <location>
        <begin position="501"/>
        <end position="526"/>
    </location>
</feature>
<feature type="transmembrane region" description="Helical" evidence="1">
    <location>
        <begin position="227"/>
        <end position="246"/>
    </location>
</feature>
<evidence type="ECO:0000256" key="1">
    <source>
        <dbReference type="SAM" id="Phobius"/>
    </source>
</evidence>
<feature type="transmembrane region" description="Helical" evidence="1">
    <location>
        <begin position="386"/>
        <end position="408"/>
    </location>
</feature>
<reference evidence="2 3" key="1">
    <citation type="submission" date="2021-04" db="EMBL/GenBank/DDBJ databases">
        <authorList>
            <person name="Bliznina A."/>
        </authorList>
    </citation>
    <scope>NUCLEOTIDE SEQUENCE [LARGE SCALE GENOMIC DNA]</scope>
</reference>
<sequence length="620" mass="70474">MGLSENLKKNTVVILDQSFPFDLSVGIFNTPLWLEDGIDYFFLKLEDSIGSTGIVEIKVSRAGCERALETDKDVSQRQSLKVVQSNFIIKDLREEEFESAVVQSTKSIYSAFNAVGNIKKVEFVGFINTTSDEFCEDCIILDYVLSFYETKIAEADGDFDKLLQTGMVSAAEILRALSGKKIFISQTIKPEDHPEVSRFIQALFAIAILQVLYLVKVLFLATPSKTVVWKATVAVITALTTVQIYFEGETFLNYLSGEGLMFSPDPMVVGFMAYLPVVLTIILALRVYFVVKFKREWNIDEIDKLYPAQTVILLLNLLFHDVPELVVLYFFYTRYKPQSFDLRISALIPQAIAPFAAFLVTALQIKDLIQYQKSFKLSKTKLLVNLTLLPIILVTPCLKSAVLISTLFTQLMTFTTGATFDPKQQILHGIDFNSMNVSKIQNEYDEQVIQGLEKSVIKEMFKPRQTNCVEISLNFLGKTDFVEIISRPDPFKENCINDLEWAFLLVVPMFIFGIISLLTLVIIISAQFDLKIMKKFNYAQKLKDSLGLHSLIAERITNMDDLLNNLSSEINDDWAEDPLIKDLVKEDLISDETLVNNVDRFRLIVAKIYLTNPKRFYHIV</sequence>
<keyword evidence="3" id="KW-1185">Reference proteome</keyword>
<proteinExistence type="predicted"/>
<name>A0ABN7T453_OIKDI</name>
<keyword evidence="1" id="KW-0472">Membrane</keyword>
<feature type="transmembrane region" description="Helical" evidence="1">
    <location>
        <begin position="266"/>
        <end position="289"/>
    </location>
</feature>
<protein>
    <submittedName>
        <fullName evidence="2">Oidioi.mRNA.OKI2018_I69.chr2.g5254.t1.cds</fullName>
    </submittedName>
</protein>
<organism evidence="2 3">
    <name type="scientific">Oikopleura dioica</name>
    <name type="common">Tunicate</name>
    <dbReference type="NCBI Taxonomy" id="34765"/>
    <lineage>
        <taxon>Eukaryota</taxon>
        <taxon>Metazoa</taxon>
        <taxon>Chordata</taxon>
        <taxon>Tunicata</taxon>
        <taxon>Appendicularia</taxon>
        <taxon>Copelata</taxon>
        <taxon>Oikopleuridae</taxon>
        <taxon>Oikopleura</taxon>
    </lineage>
</organism>
<feature type="transmembrane region" description="Helical" evidence="1">
    <location>
        <begin position="310"/>
        <end position="332"/>
    </location>
</feature>